<keyword evidence="3" id="KW-0645">Protease</keyword>
<dbReference type="SUPFAM" id="SSF53187">
    <property type="entry name" value="Zn-dependent exopeptidases"/>
    <property type="match status" value="1"/>
</dbReference>
<dbReference type="PANTHER" id="PTHR32481:SF0">
    <property type="entry name" value="AMINOPEPTIDASE YPDE-RELATED"/>
    <property type="match status" value="1"/>
</dbReference>
<dbReference type="Pfam" id="PF05343">
    <property type="entry name" value="Peptidase_M42"/>
    <property type="match status" value="1"/>
</dbReference>
<dbReference type="GO" id="GO:0004177">
    <property type="term" value="F:aminopeptidase activity"/>
    <property type="evidence" value="ECO:0007669"/>
    <property type="project" value="UniProtKB-KW"/>
</dbReference>
<dbReference type="Gene3D" id="2.40.30.40">
    <property type="entry name" value="Peptidase M42, domain 2"/>
    <property type="match status" value="1"/>
</dbReference>
<evidence type="ECO:0000256" key="1">
    <source>
        <dbReference type="ARBA" id="ARBA00006272"/>
    </source>
</evidence>
<name>A0A1E5D4P7_9VIBR</name>
<protein>
    <submittedName>
        <fullName evidence="6">Peptidase M42</fullName>
    </submittedName>
</protein>
<dbReference type="EMBL" id="AJYW02000045">
    <property type="protein sequence ID" value="OEE78551.1"/>
    <property type="molecule type" value="Genomic_DNA"/>
</dbReference>
<keyword evidence="5" id="KW-0378">Hydrolase</keyword>
<accession>A0A1E5D4P7</accession>
<dbReference type="AlphaFoldDB" id="A0A1E5D4P7"/>
<evidence type="ECO:0000313" key="7">
    <source>
        <dbReference type="Proteomes" id="UP000094165"/>
    </source>
</evidence>
<dbReference type="InterPro" id="IPR008007">
    <property type="entry name" value="Peptidase_M42"/>
</dbReference>
<evidence type="ECO:0000313" key="6">
    <source>
        <dbReference type="EMBL" id="OEE78551.1"/>
    </source>
</evidence>
<evidence type="ECO:0000256" key="4">
    <source>
        <dbReference type="ARBA" id="ARBA00022723"/>
    </source>
</evidence>
<dbReference type="InterPro" id="IPR051464">
    <property type="entry name" value="Peptidase_M42_aminopept"/>
</dbReference>
<evidence type="ECO:0000256" key="3">
    <source>
        <dbReference type="ARBA" id="ARBA00022670"/>
    </source>
</evidence>
<keyword evidence="7" id="KW-1185">Reference proteome</keyword>
<reference evidence="6 7" key="1">
    <citation type="journal article" date="2012" name="Science">
        <title>Ecological populations of bacteria act as socially cohesive units of antibiotic production and resistance.</title>
        <authorList>
            <person name="Cordero O.X."/>
            <person name="Wildschutte H."/>
            <person name="Kirkup B."/>
            <person name="Proehl S."/>
            <person name="Ngo L."/>
            <person name="Hussain F."/>
            <person name="Le Roux F."/>
            <person name="Mincer T."/>
            <person name="Polz M.F."/>
        </authorList>
    </citation>
    <scope>NUCLEOTIDE SEQUENCE [LARGE SCALE GENOMIC DNA]</scope>
    <source>
        <strain evidence="6 7">FF-238</strain>
    </source>
</reference>
<dbReference type="PANTHER" id="PTHR32481">
    <property type="entry name" value="AMINOPEPTIDASE"/>
    <property type="match status" value="1"/>
</dbReference>
<organism evidence="6 7">
    <name type="scientific">Vibrio genomosp. F6 str. FF-238</name>
    <dbReference type="NCBI Taxonomy" id="1191298"/>
    <lineage>
        <taxon>Bacteria</taxon>
        <taxon>Pseudomonadati</taxon>
        <taxon>Pseudomonadota</taxon>
        <taxon>Gammaproteobacteria</taxon>
        <taxon>Vibrionales</taxon>
        <taxon>Vibrionaceae</taxon>
        <taxon>Vibrio</taxon>
    </lineage>
</organism>
<comment type="caution">
    <text evidence="6">The sequence shown here is derived from an EMBL/GenBank/DDBJ whole genome shotgun (WGS) entry which is preliminary data.</text>
</comment>
<proteinExistence type="inferred from homology"/>
<dbReference type="InterPro" id="IPR023367">
    <property type="entry name" value="Peptidase_M42_dom2"/>
</dbReference>
<dbReference type="GO" id="GO:0046872">
    <property type="term" value="F:metal ion binding"/>
    <property type="evidence" value="ECO:0007669"/>
    <property type="project" value="UniProtKB-KW"/>
</dbReference>
<sequence>MNTTNENAQKQSAWTQPMAQDQFDFMSTVLAAPSPIGFEAAMSYGVIKPEFESFMPASWGVHQFKGSASVVFDSHPGRDDLTSVMIVGHADKIRMQVRKIDEDGKVWINTDSFLPTTLIGHEVKVFCLDPEKPGAYKSITGCTVEALGAIHFSTPAQRTGEQGIKPESIYLELHMHGEDRKAQVEALGLRAGDPILLDRPIKRGVAVDTFYGAYLDNGLGCFSVTEIARMLASEGLDKVRVLYTIATHEEIGRFGSTQVVGELKPDVLIATDVNHDYEAAPGIGSRNMTPLKMGEGFTVGRGSVSSEFLVQTLANVCSEKAIPYQIDFSGRDMGTDGMAAALAGVDSAAITIGYPIRNMHTSSESAHTGDLLASIHAIAELLRHFNDFNNGNGITRDDLKNSHIRLDNL</sequence>
<keyword evidence="2" id="KW-0031">Aminopeptidase</keyword>
<evidence type="ECO:0000256" key="2">
    <source>
        <dbReference type="ARBA" id="ARBA00022438"/>
    </source>
</evidence>
<dbReference type="Gene3D" id="3.40.630.10">
    <property type="entry name" value="Zn peptidases"/>
    <property type="match status" value="1"/>
</dbReference>
<dbReference type="GO" id="GO:0006508">
    <property type="term" value="P:proteolysis"/>
    <property type="evidence" value="ECO:0007669"/>
    <property type="project" value="UniProtKB-KW"/>
</dbReference>
<dbReference type="RefSeq" id="WP_017053457.1">
    <property type="nucleotide sequence ID" value="NZ_AJYW02000045.1"/>
</dbReference>
<dbReference type="Proteomes" id="UP000094165">
    <property type="component" value="Unassembled WGS sequence"/>
</dbReference>
<evidence type="ECO:0000256" key="5">
    <source>
        <dbReference type="ARBA" id="ARBA00022801"/>
    </source>
</evidence>
<comment type="similarity">
    <text evidence="1">Belongs to the peptidase M42 family.</text>
</comment>
<keyword evidence="4" id="KW-0479">Metal-binding</keyword>
<gene>
    <name evidence="6" type="ORF">A130_03210</name>
</gene>